<gene>
    <name evidence="5" type="ORF">Q4F19_09075</name>
</gene>
<evidence type="ECO:0000259" key="3">
    <source>
        <dbReference type="Pfam" id="PF03446"/>
    </source>
</evidence>
<dbReference type="InterPro" id="IPR029154">
    <property type="entry name" value="HIBADH-like_NADP-bd"/>
</dbReference>
<dbReference type="GO" id="GO:0016491">
    <property type="term" value="F:oxidoreductase activity"/>
    <property type="evidence" value="ECO:0007669"/>
    <property type="project" value="UniProtKB-KW"/>
</dbReference>
<dbReference type="Pfam" id="PF03446">
    <property type="entry name" value="NAD_binding_2"/>
    <property type="match status" value="1"/>
</dbReference>
<dbReference type="Proteomes" id="UP001169764">
    <property type="component" value="Unassembled WGS sequence"/>
</dbReference>
<dbReference type="Gene3D" id="1.10.1040.10">
    <property type="entry name" value="N-(1-d-carboxylethyl)-l-norvaline Dehydrogenase, domain 2"/>
    <property type="match status" value="1"/>
</dbReference>
<protein>
    <submittedName>
        <fullName evidence="5">NAD(P)-dependent oxidoreductase</fullName>
        <ecNumber evidence="5">1.1.-.-</ecNumber>
    </submittedName>
</protein>
<organism evidence="5 6">
    <name type="scientific">Sphingomonas natans</name>
    <dbReference type="NCBI Taxonomy" id="3063330"/>
    <lineage>
        <taxon>Bacteria</taxon>
        <taxon>Pseudomonadati</taxon>
        <taxon>Pseudomonadota</taxon>
        <taxon>Alphaproteobacteria</taxon>
        <taxon>Sphingomonadales</taxon>
        <taxon>Sphingomonadaceae</taxon>
        <taxon>Sphingomonas</taxon>
    </lineage>
</organism>
<evidence type="ECO:0000313" key="6">
    <source>
        <dbReference type="Proteomes" id="UP001169764"/>
    </source>
</evidence>
<dbReference type="PANTHER" id="PTHR43060:SF15">
    <property type="entry name" value="3-HYDROXYISOBUTYRATE DEHYDROGENASE-LIKE 1, MITOCHONDRIAL-RELATED"/>
    <property type="match status" value="1"/>
</dbReference>
<accession>A0ABT8Y889</accession>
<dbReference type="PIRSF" id="PIRSF000103">
    <property type="entry name" value="HIBADH"/>
    <property type="match status" value="1"/>
</dbReference>
<dbReference type="EMBL" id="JAUOTP010000003">
    <property type="protein sequence ID" value="MDO6414530.1"/>
    <property type="molecule type" value="Genomic_DNA"/>
</dbReference>
<keyword evidence="6" id="KW-1185">Reference proteome</keyword>
<evidence type="ECO:0000259" key="4">
    <source>
        <dbReference type="Pfam" id="PF14833"/>
    </source>
</evidence>
<feature type="domain" description="3-hydroxyisobutyrate dehydrogenase-like NAD-binding" evidence="4">
    <location>
        <begin position="165"/>
        <end position="264"/>
    </location>
</feature>
<keyword evidence="2" id="KW-0520">NAD</keyword>
<dbReference type="InterPro" id="IPR008927">
    <property type="entry name" value="6-PGluconate_DH-like_C_sf"/>
</dbReference>
<reference evidence="5" key="1">
    <citation type="submission" date="2023-07" db="EMBL/GenBank/DDBJ databases">
        <authorList>
            <person name="Kim M."/>
        </authorList>
    </citation>
    <scope>NUCLEOTIDE SEQUENCE</scope>
    <source>
        <strain evidence="5">BIUV-7</strain>
    </source>
</reference>
<dbReference type="InterPro" id="IPR006115">
    <property type="entry name" value="6PGDH_NADP-bd"/>
</dbReference>
<evidence type="ECO:0000313" key="5">
    <source>
        <dbReference type="EMBL" id="MDO6414530.1"/>
    </source>
</evidence>
<dbReference type="InterPro" id="IPR015815">
    <property type="entry name" value="HIBADH-related"/>
</dbReference>
<dbReference type="PANTHER" id="PTHR43060">
    <property type="entry name" value="3-HYDROXYISOBUTYRATE DEHYDROGENASE-LIKE 1, MITOCHONDRIAL-RELATED"/>
    <property type="match status" value="1"/>
</dbReference>
<sequence>MPRKRRIGWIGLGSIGTQMVKRLIAAGEEVMVYPRGVGLTDVRTAGAGQCPDYPALASQSDILGLCVYDDEQVCDILLRQGALAALAPGSTLIIHTTGSPDVMRNIAQRAPAGVDVLDACFSGGPADVAAATLTLMVGGEEAALDRVRVLLGHYAGRIVRVGPTGDGQKLKLINNLLFATNLMNAAQAVALAERQGFTPHLIAELMETCSGASYALKLLAHPAPSAIVMQAIRPYLEKDVALAMSNADRAGLDVAPFAATAAYFARPEVAE</sequence>
<name>A0ABT8Y889_9SPHN</name>
<dbReference type="InterPro" id="IPR013328">
    <property type="entry name" value="6PGD_dom2"/>
</dbReference>
<dbReference type="SUPFAM" id="SSF51735">
    <property type="entry name" value="NAD(P)-binding Rossmann-fold domains"/>
    <property type="match status" value="1"/>
</dbReference>
<dbReference type="Gene3D" id="3.40.50.720">
    <property type="entry name" value="NAD(P)-binding Rossmann-like Domain"/>
    <property type="match status" value="1"/>
</dbReference>
<evidence type="ECO:0000256" key="2">
    <source>
        <dbReference type="ARBA" id="ARBA00023027"/>
    </source>
</evidence>
<proteinExistence type="predicted"/>
<comment type="caution">
    <text evidence="5">The sequence shown here is derived from an EMBL/GenBank/DDBJ whole genome shotgun (WGS) entry which is preliminary data.</text>
</comment>
<dbReference type="SUPFAM" id="SSF48179">
    <property type="entry name" value="6-phosphogluconate dehydrogenase C-terminal domain-like"/>
    <property type="match status" value="1"/>
</dbReference>
<dbReference type="RefSeq" id="WP_303541765.1">
    <property type="nucleotide sequence ID" value="NZ_JAUOTP010000003.1"/>
</dbReference>
<keyword evidence="1 5" id="KW-0560">Oxidoreductase</keyword>
<evidence type="ECO:0000256" key="1">
    <source>
        <dbReference type="ARBA" id="ARBA00023002"/>
    </source>
</evidence>
<dbReference type="Pfam" id="PF14833">
    <property type="entry name" value="NAD_binding_11"/>
    <property type="match status" value="1"/>
</dbReference>
<dbReference type="InterPro" id="IPR036291">
    <property type="entry name" value="NAD(P)-bd_dom_sf"/>
</dbReference>
<feature type="domain" description="6-phosphogluconate dehydrogenase NADP-binding" evidence="3">
    <location>
        <begin position="6"/>
        <end position="162"/>
    </location>
</feature>
<dbReference type="EC" id="1.1.-.-" evidence="5"/>